<accession>A0A0F9LAF0</accession>
<organism evidence="1">
    <name type="scientific">marine sediment metagenome</name>
    <dbReference type="NCBI Taxonomy" id="412755"/>
    <lineage>
        <taxon>unclassified sequences</taxon>
        <taxon>metagenomes</taxon>
        <taxon>ecological metagenomes</taxon>
    </lineage>
</organism>
<dbReference type="AlphaFoldDB" id="A0A0F9LAF0"/>
<sequence length="73" mass="8603">MRKIPLLMKRLSPRTRLFYVECLDYEGDFDEETPKSLLSTSLSKYASLAKCRHCNYHDTFNTNFITCKKENSC</sequence>
<name>A0A0F9LAF0_9ZZZZ</name>
<dbReference type="EMBL" id="LAZR01011556">
    <property type="protein sequence ID" value="KKM61075.1"/>
    <property type="molecule type" value="Genomic_DNA"/>
</dbReference>
<protein>
    <submittedName>
        <fullName evidence="1">Uncharacterized protein</fullName>
    </submittedName>
</protein>
<reference evidence="1" key="1">
    <citation type="journal article" date="2015" name="Nature">
        <title>Complex archaea that bridge the gap between prokaryotes and eukaryotes.</title>
        <authorList>
            <person name="Spang A."/>
            <person name="Saw J.H."/>
            <person name="Jorgensen S.L."/>
            <person name="Zaremba-Niedzwiedzka K."/>
            <person name="Martijn J."/>
            <person name="Lind A.E."/>
            <person name="van Eijk R."/>
            <person name="Schleper C."/>
            <person name="Guy L."/>
            <person name="Ettema T.J."/>
        </authorList>
    </citation>
    <scope>NUCLEOTIDE SEQUENCE</scope>
</reference>
<gene>
    <name evidence="1" type="ORF">LCGC14_1535320</name>
</gene>
<proteinExistence type="predicted"/>
<evidence type="ECO:0000313" key="1">
    <source>
        <dbReference type="EMBL" id="KKM61075.1"/>
    </source>
</evidence>
<comment type="caution">
    <text evidence="1">The sequence shown here is derived from an EMBL/GenBank/DDBJ whole genome shotgun (WGS) entry which is preliminary data.</text>
</comment>